<dbReference type="EMBL" id="JAAEDL010000008">
    <property type="protein sequence ID" value="MBR0680796.1"/>
    <property type="molecule type" value="Genomic_DNA"/>
</dbReference>
<dbReference type="RefSeq" id="WP_211846333.1">
    <property type="nucleotide sequence ID" value="NZ_JAAEDL010000008.1"/>
</dbReference>
<organism evidence="2 3">
    <name type="scientific">Neoroseomonas eburnea</name>
    <dbReference type="NCBI Taxonomy" id="1346889"/>
    <lineage>
        <taxon>Bacteria</taxon>
        <taxon>Pseudomonadati</taxon>
        <taxon>Pseudomonadota</taxon>
        <taxon>Alphaproteobacteria</taxon>
        <taxon>Acetobacterales</taxon>
        <taxon>Acetobacteraceae</taxon>
        <taxon>Neoroseomonas</taxon>
    </lineage>
</organism>
<accession>A0A9X9XAR0</accession>
<dbReference type="InterPro" id="IPR029063">
    <property type="entry name" value="SAM-dependent_MTases_sf"/>
</dbReference>
<evidence type="ECO:0000313" key="2">
    <source>
        <dbReference type="EMBL" id="MBR0680796.1"/>
    </source>
</evidence>
<dbReference type="Proteomes" id="UP001138709">
    <property type="component" value="Unassembled WGS sequence"/>
</dbReference>
<dbReference type="Pfam" id="PF13649">
    <property type="entry name" value="Methyltransf_25"/>
    <property type="match status" value="1"/>
</dbReference>
<feature type="domain" description="Methyltransferase" evidence="1">
    <location>
        <begin position="28"/>
        <end position="112"/>
    </location>
</feature>
<dbReference type="Gene3D" id="3.40.50.150">
    <property type="entry name" value="Vaccinia Virus protein VP39"/>
    <property type="match status" value="1"/>
</dbReference>
<name>A0A9X9XAR0_9PROT</name>
<protein>
    <submittedName>
        <fullName evidence="2">Class I SAM-dependent methyltransferase</fullName>
    </submittedName>
</protein>
<sequence>MTQGFVRGKLRGDPVVPVLVAMPDLGHVLDLGCGRGQLAIALLLAGVAGRVTGLDIDARKVALAEGAAHGLPARFAVADLARAGIPPCDSVLIIDVLLQMPPTAQDMLLARVIAAAPRRILIRAFDPDRGWRSAFGFAMERVRRLLGGDRGRAGAVAPRPLATLIVPLVAAGYAVRQTPCWAGTPLPNVLLVAERS</sequence>
<keyword evidence="2" id="KW-0808">Transferase</keyword>
<keyword evidence="2" id="KW-0489">Methyltransferase</keyword>
<dbReference type="GO" id="GO:0032259">
    <property type="term" value="P:methylation"/>
    <property type="evidence" value="ECO:0007669"/>
    <property type="project" value="UniProtKB-KW"/>
</dbReference>
<proteinExistence type="predicted"/>
<dbReference type="SUPFAM" id="SSF53335">
    <property type="entry name" value="S-adenosyl-L-methionine-dependent methyltransferases"/>
    <property type="match status" value="1"/>
</dbReference>
<dbReference type="GO" id="GO:0008168">
    <property type="term" value="F:methyltransferase activity"/>
    <property type="evidence" value="ECO:0007669"/>
    <property type="project" value="UniProtKB-KW"/>
</dbReference>
<evidence type="ECO:0000313" key="3">
    <source>
        <dbReference type="Proteomes" id="UP001138709"/>
    </source>
</evidence>
<gene>
    <name evidence="2" type="ORF">GXW74_09880</name>
</gene>
<reference evidence="2" key="2">
    <citation type="journal article" date="2021" name="Syst. Appl. Microbiol.">
        <title>Roseomonas hellenica sp. nov., isolated from roots of wild-growing Alkanna tinctoria.</title>
        <authorList>
            <person name="Rat A."/>
            <person name="Naranjo H.D."/>
            <person name="Lebbe L."/>
            <person name="Cnockaert M."/>
            <person name="Krigas N."/>
            <person name="Grigoriadou K."/>
            <person name="Maloupa E."/>
            <person name="Willems A."/>
        </authorList>
    </citation>
    <scope>NUCLEOTIDE SEQUENCE</scope>
    <source>
        <strain evidence="2">LMG 31228</strain>
    </source>
</reference>
<dbReference type="InterPro" id="IPR041698">
    <property type="entry name" value="Methyltransf_25"/>
</dbReference>
<dbReference type="AlphaFoldDB" id="A0A9X9XAR0"/>
<evidence type="ECO:0000259" key="1">
    <source>
        <dbReference type="Pfam" id="PF13649"/>
    </source>
</evidence>
<keyword evidence="3" id="KW-1185">Reference proteome</keyword>
<reference evidence="2" key="1">
    <citation type="submission" date="2020-01" db="EMBL/GenBank/DDBJ databases">
        <authorList>
            <person name="Rat A."/>
        </authorList>
    </citation>
    <scope>NUCLEOTIDE SEQUENCE</scope>
    <source>
        <strain evidence="2">LMG 31228</strain>
    </source>
</reference>
<dbReference type="CDD" id="cd02440">
    <property type="entry name" value="AdoMet_MTases"/>
    <property type="match status" value="1"/>
</dbReference>
<comment type="caution">
    <text evidence="2">The sequence shown here is derived from an EMBL/GenBank/DDBJ whole genome shotgun (WGS) entry which is preliminary data.</text>
</comment>